<evidence type="ECO:0000313" key="2">
    <source>
        <dbReference type="EMBL" id="CAH7685459.1"/>
    </source>
</evidence>
<dbReference type="InterPro" id="IPR007207">
    <property type="entry name" value="Not_N"/>
</dbReference>
<dbReference type="Proteomes" id="UP001153365">
    <property type="component" value="Unassembled WGS sequence"/>
</dbReference>
<dbReference type="GO" id="GO:0006355">
    <property type="term" value="P:regulation of DNA-templated transcription"/>
    <property type="evidence" value="ECO:0007669"/>
    <property type="project" value="InterPro"/>
</dbReference>
<gene>
    <name evidence="2" type="ORF">PPACK8108_LOCUS19984</name>
</gene>
<comment type="caution">
    <text evidence="2">The sequence shown here is derived from an EMBL/GenBank/DDBJ whole genome shotgun (WGS) entry which is preliminary data.</text>
</comment>
<organism evidence="2 3">
    <name type="scientific">Phakopsora pachyrhizi</name>
    <name type="common">Asian soybean rust disease fungus</name>
    <dbReference type="NCBI Taxonomy" id="170000"/>
    <lineage>
        <taxon>Eukaryota</taxon>
        <taxon>Fungi</taxon>
        <taxon>Dikarya</taxon>
        <taxon>Basidiomycota</taxon>
        <taxon>Pucciniomycotina</taxon>
        <taxon>Pucciniomycetes</taxon>
        <taxon>Pucciniales</taxon>
        <taxon>Phakopsoraceae</taxon>
        <taxon>Phakopsora</taxon>
    </lineage>
</organism>
<proteinExistence type="predicted"/>
<dbReference type="EMBL" id="CALTRL010005723">
    <property type="protein sequence ID" value="CAH7685459.1"/>
    <property type="molecule type" value="Genomic_DNA"/>
</dbReference>
<protein>
    <submittedName>
        <fullName evidence="2">CCR4-Not complex component, Not N-terminal domain-containing protein</fullName>
    </submittedName>
</protein>
<evidence type="ECO:0000313" key="3">
    <source>
        <dbReference type="Proteomes" id="UP001153365"/>
    </source>
</evidence>
<feature type="non-terminal residue" evidence="2">
    <location>
        <position position="70"/>
    </location>
</feature>
<keyword evidence="3" id="KW-1185">Reference proteome</keyword>
<evidence type="ECO:0000259" key="1">
    <source>
        <dbReference type="Pfam" id="PF04065"/>
    </source>
</evidence>
<feature type="non-terminal residue" evidence="2">
    <location>
        <position position="1"/>
    </location>
</feature>
<reference evidence="2" key="1">
    <citation type="submission" date="2022-06" db="EMBL/GenBank/DDBJ databases">
        <authorList>
            <consortium name="SYNGENTA / RWTH Aachen University"/>
        </authorList>
    </citation>
    <scope>NUCLEOTIDE SEQUENCE</scope>
</reference>
<name>A0AAV0BE58_PHAPC</name>
<dbReference type="Pfam" id="PF04065">
    <property type="entry name" value="Not3"/>
    <property type="match status" value="1"/>
</dbReference>
<sequence length="70" mass="8144">VQQWVTLFEETFDKMTHATNQTSKDKAEANLKTFIKKLQGQQGQIKTWLQSNDIKDKAALMEHQKLIKIV</sequence>
<accession>A0AAV0BE58</accession>
<dbReference type="GO" id="GO:0005634">
    <property type="term" value="C:nucleus"/>
    <property type="evidence" value="ECO:0007669"/>
    <property type="project" value="InterPro"/>
</dbReference>
<dbReference type="AlphaFoldDB" id="A0AAV0BE58"/>
<feature type="domain" description="CCR4-Not complex component Not N-terminal" evidence="1">
    <location>
        <begin position="1"/>
        <end position="68"/>
    </location>
</feature>